<reference evidence="2 3" key="1">
    <citation type="submission" date="2024-11" db="EMBL/GenBank/DDBJ databases">
        <authorList>
            <person name="Heng Y.C."/>
            <person name="Lim A.C.H."/>
            <person name="Lee J.K.Y."/>
            <person name="Kittelmann S."/>
        </authorList>
    </citation>
    <scope>NUCLEOTIDE SEQUENCE [LARGE SCALE GENOMIC DNA]</scope>
    <source>
        <strain evidence="2 3">WILCCON 0269</strain>
    </source>
</reference>
<proteinExistence type="inferred from homology"/>
<name>A0ABW8SM41_9CLOT</name>
<evidence type="ECO:0000256" key="1">
    <source>
        <dbReference type="ARBA" id="ARBA00010554"/>
    </source>
</evidence>
<dbReference type="RefSeq" id="WP_406793134.1">
    <property type="nucleotide sequence ID" value="NZ_JBJHZX010000024.1"/>
</dbReference>
<organism evidence="2 3">
    <name type="scientific">Candidatus Clostridium eludens</name>
    <dbReference type="NCBI Taxonomy" id="3381663"/>
    <lineage>
        <taxon>Bacteria</taxon>
        <taxon>Bacillati</taxon>
        <taxon>Bacillota</taxon>
        <taxon>Clostridia</taxon>
        <taxon>Eubacteriales</taxon>
        <taxon>Clostridiaceae</taxon>
        <taxon>Clostridium</taxon>
    </lineage>
</organism>
<protein>
    <submittedName>
        <fullName evidence="2">DUF190 domain-containing protein</fullName>
    </submittedName>
</protein>
<dbReference type="Proteomes" id="UP001623660">
    <property type="component" value="Unassembled WGS sequence"/>
</dbReference>
<evidence type="ECO:0000313" key="3">
    <source>
        <dbReference type="Proteomes" id="UP001623660"/>
    </source>
</evidence>
<dbReference type="InterPro" id="IPR011322">
    <property type="entry name" value="N-reg_PII-like_a/b"/>
</dbReference>
<dbReference type="Gene3D" id="3.30.70.120">
    <property type="match status" value="2"/>
</dbReference>
<dbReference type="Pfam" id="PF02641">
    <property type="entry name" value="DUF190"/>
    <property type="match status" value="2"/>
</dbReference>
<dbReference type="InterPro" id="IPR015867">
    <property type="entry name" value="N-reg_PII/ATP_PRibTrfase_C"/>
</dbReference>
<evidence type="ECO:0000313" key="2">
    <source>
        <dbReference type="EMBL" id="MFL0197030.1"/>
    </source>
</evidence>
<comment type="similarity">
    <text evidence="1">Belongs to the UPF0166 family.</text>
</comment>
<sequence length="211" mass="24548">MNSLLRIIVGEQEYTANSHNVYQWIREFLWKKGFPGLTIRRSELSLDHRSRLHSFTLEDVAFNNLAVILETVASNSQIEKVKQELTENMIHGQVSVVKGMGEKDMEMHDYFVVKVYTKENNSWFKKEEHEKVLDFLQKKNVIWATITKGIVGYGKDRVVHKQRLFSFSEQMPIVIESIVASKYLEDLLKELKILVKEGAIFTTPVDVIMDK</sequence>
<dbReference type="PANTHER" id="PTHR35983">
    <property type="entry name" value="UPF0166 PROTEIN TM_0021"/>
    <property type="match status" value="1"/>
</dbReference>
<dbReference type="InterPro" id="IPR003793">
    <property type="entry name" value="UPF0166"/>
</dbReference>
<gene>
    <name evidence="2" type="ORF">ACJDU8_15895</name>
</gene>
<dbReference type="PANTHER" id="PTHR35983:SF1">
    <property type="entry name" value="UPF0166 PROTEIN TM_0021"/>
    <property type="match status" value="1"/>
</dbReference>
<keyword evidence="3" id="KW-1185">Reference proteome</keyword>
<accession>A0ABW8SM41</accession>
<dbReference type="SUPFAM" id="SSF54913">
    <property type="entry name" value="GlnB-like"/>
    <property type="match status" value="2"/>
</dbReference>
<comment type="caution">
    <text evidence="2">The sequence shown here is derived from an EMBL/GenBank/DDBJ whole genome shotgun (WGS) entry which is preliminary data.</text>
</comment>
<dbReference type="EMBL" id="JBJHZX010000024">
    <property type="protein sequence ID" value="MFL0197030.1"/>
    <property type="molecule type" value="Genomic_DNA"/>
</dbReference>